<feature type="transmembrane region" description="Helical" evidence="1">
    <location>
        <begin position="111"/>
        <end position="134"/>
    </location>
</feature>
<dbReference type="Pfam" id="PF09945">
    <property type="entry name" value="DUF2177"/>
    <property type="match status" value="1"/>
</dbReference>
<gene>
    <name evidence="2" type="ORF">BLL52_0872</name>
</gene>
<keyword evidence="1" id="KW-1133">Transmembrane helix</keyword>
<keyword evidence="3" id="KW-1185">Reference proteome</keyword>
<evidence type="ECO:0000256" key="1">
    <source>
        <dbReference type="SAM" id="Phobius"/>
    </source>
</evidence>
<dbReference type="RefSeq" id="WP_083633777.1">
    <property type="nucleotide sequence ID" value="NZ_MSYM01000007.1"/>
</dbReference>
<keyword evidence="1" id="KW-0472">Membrane</keyword>
<feature type="transmembrane region" description="Helical" evidence="1">
    <location>
        <begin position="47"/>
        <end position="66"/>
    </location>
</feature>
<feature type="transmembrane region" description="Helical" evidence="1">
    <location>
        <begin position="73"/>
        <end position="91"/>
    </location>
</feature>
<organism evidence="2 3">
    <name type="scientific">Rhodoferax antarcticus ANT.BR</name>
    <dbReference type="NCBI Taxonomy" id="1111071"/>
    <lineage>
        <taxon>Bacteria</taxon>
        <taxon>Pseudomonadati</taxon>
        <taxon>Pseudomonadota</taxon>
        <taxon>Betaproteobacteria</taxon>
        <taxon>Burkholderiales</taxon>
        <taxon>Comamonadaceae</taxon>
        <taxon>Rhodoferax</taxon>
    </lineage>
</organism>
<keyword evidence="1" id="KW-0812">Transmembrane</keyword>
<evidence type="ECO:0000313" key="2">
    <source>
        <dbReference type="EMBL" id="OLP07776.1"/>
    </source>
</evidence>
<evidence type="ECO:0000313" key="3">
    <source>
        <dbReference type="Proteomes" id="UP000185911"/>
    </source>
</evidence>
<protein>
    <submittedName>
        <fullName evidence="2">Putative membrane protein</fullName>
    </submittedName>
</protein>
<name>A0A1Q8YID4_9BURK</name>
<reference evidence="2 3" key="1">
    <citation type="submission" date="2017-01" db="EMBL/GenBank/DDBJ databases">
        <title>Genome sequence of Rhodoferax antarcticus ANT.BR, a psychrophilic purple nonsulfur bacterium from an Antarctic microbial mat.</title>
        <authorList>
            <person name="Baker J."/>
            <person name="Riester C."/>
            <person name="Skinner B."/>
            <person name="Newell A."/>
            <person name="Swingley W."/>
            <person name="Madigan M."/>
            <person name="Jung D."/>
            <person name="Asao M."/>
            <person name="Chen M."/>
            <person name="Loughlin P."/>
            <person name="Pan H."/>
            <person name="Lin S."/>
            <person name="Li N."/>
            <person name="Shaw J."/>
            <person name="Prado M."/>
            <person name="Sherman C."/>
            <person name="Li X."/>
            <person name="Tang J."/>
            <person name="Blankenship R."/>
            <person name="Zhao T."/>
            <person name="Touchman J."/>
            <person name="Sattley M."/>
        </authorList>
    </citation>
    <scope>NUCLEOTIDE SEQUENCE [LARGE SCALE GENOMIC DNA]</scope>
    <source>
        <strain evidence="2 3">ANT.BR</strain>
    </source>
</reference>
<feature type="transmembrane region" description="Helical" evidence="1">
    <location>
        <begin position="7"/>
        <end position="27"/>
    </location>
</feature>
<dbReference type="STRING" id="81479.RA876_18275"/>
<comment type="caution">
    <text evidence="2">The sequence shown here is derived from an EMBL/GenBank/DDBJ whole genome shotgun (WGS) entry which is preliminary data.</text>
</comment>
<dbReference type="AlphaFoldDB" id="A0A1Q8YID4"/>
<accession>A0A1Q8YID4</accession>
<proteinExistence type="predicted"/>
<dbReference type="Proteomes" id="UP000185911">
    <property type="component" value="Unassembled WGS sequence"/>
</dbReference>
<dbReference type="InterPro" id="IPR018687">
    <property type="entry name" value="DUF2177_membr"/>
</dbReference>
<dbReference type="EMBL" id="MSYM01000007">
    <property type="protein sequence ID" value="OLP07776.1"/>
    <property type="molecule type" value="Genomic_DNA"/>
</dbReference>
<sequence length="139" mass="14742">MSIATYAWGYGGALITVGLLDGLWLGVIAREFYRSQMVAVAAENFNMVPALLFYFLYPLGVLFVALTPPAQGWAQALGRSALLGLVAYGVYDLTNMATLKAWPAKLALVDASWGTFITAMAGLAAYGAMTWAAAPPASR</sequence>